<dbReference type="InterPro" id="IPR036388">
    <property type="entry name" value="WH-like_DNA-bd_sf"/>
</dbReference>
<accession>A0ABY5VNG3</accession>
<dbReference type="Pfam" id="PF01022">
    <property type="entry name" value="HTH_5"/>
    <property type="match status" value="1"/>
</dbReference>
<dbReference type="InterPro" id="IPR036390">
    <property type="entry name" value="WH_DNA-bd_sf"/>
</dbReference>
<dbReference type="PANTHER" id="PTHR33154">
    <property type="entry name" value="TRANSCRIPTIONAL REGULATOR, ARSR FAMILY"/>
    <property type="match status" value="1"/>
</dbReference>
<reference evidence="6" key="1">
    <citation type="submission" date="2021-04" db="EMBL/GenBank/DDBJ databases">
        <authorList>
            <person name="Hartkoorn R.C."/>
            <person name="Beaudoing E."/>
            <person name="Hot D."/>
        </authorList>
    </citation>
    <scope>NUCLEOTIDE SEQUENCE</scope>
    <source>
        <strain evidence="6">NRRL B-16292</strain>
    </source>
</reference>
<name>A0ABY5VNG3_9ACTN</name>
<organism evidence="6 7">
    <name type="scientific">Dactylosporangium fulvum</name>
    <dbReference type="NCBI Taxonomy" id="53359"/>
    <lineage>
        <taxon>Bacteria</taxon>
        <taxon>Bacillati</taxon>
        <taxon>Actinomycetota</taxon>
        <taxon>Actinomycetes</taxon>
        <taxon>Micromonosporales</taxon>
        <taxon>Micromonosporaceae</taxon>
        <taxon>Dactylosporangium</taxon>
    </lineage>
</organism>
<dbReference type="PROSITE" id="PS50987">
    <property type="entry name" value="HTH_ARSR_2"/>
    <property type="match status" value="1"/>
</dbReference>
<gene>
    <name evidence="6" type="ORF">Dfulv_26045</name>
</gene>
<dbReference type="Gene3D" id="1.10.10.10">
    <property type="entry name" value="Winged helix-like DNA-binding domain superfamily/Winged helix DNA-binding domain"/>
    <property type="match status" value="1"/>
</dbReference>
<dbReference type="InterPro" id="IPR001845">
    <property type="entry name" value="HTH_ArsR_DNA-bd_dom"/>
</dbReference>
<evidence type="ECO:0000259" key="5">
    <source>
        <dbReference type="PROSITE" id="PS50987"/>
    </source>
</evidence>
<evidence type="ECO:0000256" key="2">
    <source>
        <dbReference type="ARBA" id="ARBA00023125"/>
    </source>
</evidence>
<keyword evidence="1" id="KW-0805">Transcription regulation</keyword>
<dbReference type="InterPro" id="IPR011991">
    <property type="entry name" value="ArsR-like_HTH"/>
</dbReference>
<evidence type="ECO:0000256" key="3">
    <source>
        <dbReference type="ARBA" id="ARBA00023163"/>
    </source>
</evidence>
<feature type="domain" description="HTH arsR-type" evidence="5">
    <location>
        <begin position="3"/>
        <end position="97"/>
    </location>
</feature>
<sequence length="121" mass="12848">MSHTPTSGAELLRVLAALASPHRLRIVAALTHGRAYVSELARRLEMNRPLLYMHLRRLEAAGLVSGALETARDGSSVKYFEVVPFAVALTPEAIAAAVRTLGGDGPVEPSETTGEDTDGRA</sequence>
<dbReference type="Proteomes" id="UP001059617">
    <property type="component" value="Chromosome"/>
</dbReference>
<evidence type="ECO:0000313" key="6">
    <source>
        <dbReference type="EMBL" id="UWP78642.1"/>
    </source>
</evidence>
<dbReference type="SMART" id="SM00418">
    <property type="entry name" value="HTH_ARSR"/>
    <property type="match status" value="1"/>
</dbReference>
<evidence type="ECO:0000256" key="1">
    <source>
        <dbReference type="ARBA" id="ARBA00023015"/>
    </source>
</evidence>
<reference evidence="6" key="2">
    <citation type="submission" date="2022-09" db="EMBL/GenBank/DDBJ databases">
        <title>Biosynthetic gene clusters of Dactylosporangioum fulvum.</title>
        <authorList>
            <person name="Caradec T."/>
        </authorList>
    </citation>
    <scope>NUCLEOTIDE SEQUENCE</scope>
    <source>
        <strain evidence="6">NRRL B-16292</strain>
    </source>
</reference>
<dbReference type="CDD" id="cd00090">
    <property type="entry name" value="HTH_ARSR"/>
    <property type="match status" value="1"/>
</dbReference>
<keyword evidence="7" id="KW-1185">Reference proteome</keyword>
<proteinExistence type="predicted"/>
<feature type="region of interest" description="Disordered" evidence="4">
    <location>
        <begin position="100"/>
        <end position="121"/>
    </location>
</feature>
<evidence type="ECO:0000313" key="7">
    <source>
        <dbReference type="Proteomes" id="UP001059617"/>
    </source>
</evidence>
<keyword evidence="2" id="KW-0238">DNA-binding</keyword>
<keyword evidence="3" id="KW-0804">Transcription</keyword>
<dbReference type="PANTHER" id="PTHR33154:SF33">
    <property type="entry name" value="TRANSCRIPTIONAL REPRESSOR SDPR"/>
    <property type="match status" value="1"/>
</dbReference>
<evidence type="ECO:0000256" key="4">
    <source>
        <dbReference type="SAM" id="MobiDB-lite"/>
    </source>
</evidence>
<dbReference type="RefSeq" id="WP_259855935.1">
    <property type="nucleotide sequence ID" value="NZ_BAAAST010000041.1"/>
</dbReference>
<dbReference type="EMBL" id="CP073720">
    <property type="protein sequence ID" value="UWP78642.1"/>
    <property type="molecule type" value="Genomic_DNA"/>
</dbReference>
<dbReference type="SUPFAM" id="SSF46785">
    <property type="entry name" value="Winged helix' DNA-binding domain"/>
    <property type="match status" value="1"/>
</dbReference>
<protein>
    <submittedName>
        <fullName evidence="6">Winged helix-turn-helix domain-containing protein</fullName>
    </submittedName>
</protein>
<dbReference type="InterPro" id="IPR051081">
    <property type="entry name" value="HTH_MetalResp_TranReg"/>
</dbReference>